<dbReference type="InterPro" id="IPR013785">
    <property type="entry name" value="Aldolase_TIM"/>
</dbReference>
<comment type="pathway">
    <text evidence="7 8">Carbohydrate biosynthesis; gluconeogenesis.</text>
</comment>
<dbReference type="GO" id="GO:0046166">
    <property type="term" value="P:glyceraldehyde-3-phosphate biosynthetic process"/>
    <property type="evidence" value="ECO:0007669"/>
    <property type="project" value="TreeGrafter"/>
</dbReference>
<dbReference type="GO" id="GO:0004807">
    <property type="term" value="F:triose-phosphate isomerase activity"/>
    <property type="evidence" value="ECO:0007669"/>
    <property type="project" value="UniProtKB-UniRule"/>
</dbReference>
<dbReference type="GO" id="GO:0005829">
    <property type="term" value="C:cytosol"/>
    <property type="evidence" value="ECO:0007669"/>
    <property type="project" value="TreeGrafter"/>
</dbReference>
<dbReference type="EC" id="5.3.1.1" evidence="7 8"/>
<dbReference type="PROSITE" id="PS51440">
    <property type="entry name" value="TIM_2"/>
    <property type="match status" value="1"/>
</dbReference>
<feature type="active site" description="Proton acceptor" evidence="7">
    <location>
        <position position="178"/>
    </location>
</feature>
<dbReference type="SUPFAM" id="SSF51351">
    <property type="entry name" value="Triosephosphate isomerase (TIM)"/>
    <property type="match status" value="1"/>
</dbReference>
<dbReference type="Pfam" id="PF00121">
    <property type="entry name" value="TIM"/>
    <property type="match status" value="1"/>
</dbReference>
<evidence type="ECO:0000256" key="1">
    <source>
        <dbReference type="ARBA" id="ARBA00004680"/>
    </source>
</evidence>
<keyword evidence="3 7" id="KW-0312">Gluconeogenesis</keyword>
<comment type="function">
    <text evidence="7">Involved in the gluconeogenesis. Catalyzes stereospecifically the conversion of dihydroxyacetone phosphate (DHAP) to D-glyceraldehyde-3-phosphate (G3P).</text>
</comment>
<sequence length="265" mass="29181">MRRPLIIGNWKMNTSIADATVLTTSIKNSISDLDIDVVLCPPFVWLYPMAEILERAPKNIHLGAQNMWFAEKGAMTGEISPLMIKGLVKFVILGHSERRSHFDETNTLVNDKVHAALRNGLLPIICVGEHKKLPTEPAKRGRGRPTKVELKSDIISQLKGSIKGFSKEDAEKIIIAYEPIWAIGTGNPATGAYAATVIANLREVVAKMYGEALSQRIRILYGGSVDSENVREFIYQPEIDGVLAGGTSLKAKEFIKICREAAGRE</sequence>
<proteinExistence type="inferred from homology"/>
<dbReference type="InterPro" id="IPR020861">
    <property type="entry name" value="Triosephosphate_isomerase_AS"/>
</dbReference>
<evidence type="ECO:0000256" key="3">
    <source>
        <dbReference type="ARBA" id="ARBA00022432"/>
    </source>
</evidence>
<comment type="similarity">
    <text evidence="2 7 8">Belongs to the triosephosphate isomerase family.</text>
</comment>
<evidence type="ECO:0000313" key="9">
    <source>
        <dbReference type="EMBL" id="OGD56227.1"/>
    </source>
</evidence>
<feature type="active site" description="Electrophile" evidence="7">
    <location>
        <position position="95"/>
    </location>
</feature>
<dbReference type="FunFam" id="3.20.20.70:FF:000016">
    <property type="entry name" value="Triosephosphate isomerase"/>
    <property type="match status" value="1"/>
</dbReference>
<keyword evidence="4 7" id="KW-0963">Cytoplasm</keyword>
<evidence type="ECO:0000313" key="10">
    <source>
        <dbReference type="Proteomes" id="UP000178764"/>
    </source>
</evidence>
<gene>
    <name evidence="7" type="primary">tpiA</name>
    <name evidence="9" type="ORF">A2V71_02780</name>
</gene>
<dbReference type="EMBL" id="MEZT01000024">
    <property type="protein sequence ID" value="OGD56227.1"/>
    <property type="molecule type" value="Genomic_DNA"/>
</dbReference>
<dbReference type="InterPro" id="IPR000652">
    <property type="entry name" value="Triosephosphate_isomerase"/>
</dbReference>
<dbReference type="Proteomes" id="UP000178764">
    <property type="component" value="Unassembled WGS sequence"/>
</dbReference>
<accession>A0A1F5DM38</accession>
<organism evidence="9 10">
    <name type="scientific">Candidatus Berkelbacteria bacterium RBG_13_40_8</name>
    <dbReference type="NCBI Taxonomy" id="1797467"/>
    <lineage>
        <taxon>Bacteria</taxon>
        <taxon>Candidatus Berkelbacteria</taxon>
    </lineage>
</organism>
<reference evidence="9 10" key="1">
    <citation type="journal article" date="2016" name="Nat. Commun.">
        <title>Thousands of microbial genomes shed light on interconnected biogeochemical processes in an aquifer system.</title>
        <authorList>
            <person name="Anantharaman K."/>
            <person name="Brown C.T."/>
            <person name="Hug L.A."/>
            <person name="Sharon I."/>
            <person name="Castelle C.J."/>
            <person name="Probst A.J."/>
            <person name="Thomas B.C."/>
            <person name="Singh A."/>
            <person name="Wilkins M.J."/>
            <person name="Karaoz U."/>
            <person name="Brodie E.L."/>
            <person name="Williams K.H."/>
            <person name="Hubbard S.S."/>
            <person name="Banfield J.F."/>
        </authorList>
    </citation>
    <scope>NUCLEOTIDE SEQUENCE [LARGE SCALE GENOMIC DNA]</scope>
</reference>
<keyword evidence="6 7" id="KW-0413">Isomerase</keyword>
<evidence type="ECO:0000256" key="8">
    <source>
        <dbReference type="RuleBase" id="RU363013"/>
    </source>
</evidence>
<comment type="pathway">
    <text evidence="1 7 8">Carbohydrate degradation; glycolysis; D-glyceraldehyde 3-phosphate from glycerone phosphate: step 1/1.</text>
</comment>
<dbReference type="UniPathway" id="UPA00109">
    <property type="reaction ID" value="UER00189"/>
</dbReference>
<evidence type="ECO:0000256" key="5">
    <source>
        <dbReference type="ARBA" id="ARBA00023152"/>
    </source>
</evidence>
<dbReference type="GO" id="GO:0006096">
    <property type="term" value="P:glycolytic process"/>
    <property type="evidence" value="ECO:0007669"/>
    <property type="project" value="UniProtKB-UniRule"/>
</dbReference>
<feature type="binding site" evidence="7">
    <location>
        <begin position="9"/>
        <end position="11"/>
    </location>
    <ligand>
        <name>substrate</name>
    </ligand>
</feature>
<evidence type="ECO:0000256" key="6">
    <source>
        <dbReference type="ARBA" id="ARBA00023235"/>
    </source>
</evidence>
<dbReference type="GO" id="GO:0006094">
    <property type="term" value="P:gluconeogenesis"/>
    <property type="evidence" value="ECO:0007669"/>
    <property type="project" value="UniProtKB-UniRule"/>
</dbReference>
<dbReference type="PANTHER" id="PTHR21139:SF42">
    <property type="entry name" value="TRIOSEPHOSPHATE ISOMERASE"/>
    <property type="match status" value="1"/>
</dbReference>
<comment type="caution">
    <text evidence="9">The sequence shown here is derived from an EMBL/GenBank/DDBJ whole genome shotgun (WGS) entry which is preliminary data.</text>
</comment>
<dbReference type="Gene3D" id="3.20.20.70">
    <property type="entry name" value="Aldolase class I"/>
    <property type="match status" value="1"/>
</dbReference>
<dbReference type="InterPro" id="IPR022896">
    <property type="entry name" value="TrioseP_Isoase_bac/euk"/>
</dbReference>
<dbReference type="GO" id="GO:0019563">
    <property type="term" value="P:glycerol catabolic process"/>
    <property type="evidence" value="ECO:0007669"/>
    <property type="project" value="TreeGrafter"/>
</dbReference>
<feature type="binding site" evidence="7">
    <location>
        <position position="184"/>
    </location>
    <ligand>
        <name>substrate</name>
    </ligand>
</feature>
<dbReference type="CDD" id="cd00311">
    <property type="entry name" value="TIM"/>
    <property type="match status" value="1"/>
</dbReference>
<dbReference type="InterPro" id="IPR035990">
    <property type="entry name" value="TIM_sf"/>
</dbReference>
<evidence type="ECO:0000256" key="7">
    <source>
        <dbReference type="HAMAP-Rule" id="MF_00147"/>
    </source>
</evidence>
<keyword evidence="5 7" id="KW-0324">Glycolysis</keyword>
<dbReference type="UniPathway" id="UPA00138"/>
<protein>
    <recommendedName>
        <fullName evidence="7 8">Triosephosphate isomerase</fullName>
        <shortName evidence="7">TIM</shortName>
        <shortName evidence="7">TPI</shortName>
        <ecNumber evidence="7 8">5.3.1.1</ecNumber>
    </recommendedName>
    <alternativeName>
        <fullName evidence="7">Triose-phosphate isomerase</fullName>
    </alternativeName>
</protein>
<dbReference type="PANTHER" id="PTHR21139">
    <property type="entry name" value="TRIOSEPHOSPHATE ISOMERASE"/>
    <property type="match status" value="1"/>
</dbReference>
<dbReference type="NCBIfam" id="TIGR00419">
    <property type="entry name" value="tim"/>
    <property type="match status" value="1"/>
</dbReference>
<dbReference type="HAMAP" id="MF_00147_B">
    <property type="entry name" value="TIM_B"/>
    <property type="match status" value="1"/>
</dbReference>
<feature type="binding site" evidence="7">
    <location>
        <position position="224"/>
    </location>
    <ligand>
        <name>substrate</name>
    </ligand>
</feature>
<dbReference type="AlphaFoldDB" id="A0A1F5DM38"/>
<comment type="subcellular location">
    <subcellularLocation>
        <location evidence="7 8">Cytoplasm</location>
    </subcellularLocation>
</comment>
<comment type="subunit">
    <text evidence="7 8">Homodimer.</text>
</comment>
<feature type="binding site" evidence="7">
    <location>
        <begin position="245"/>
        <end position="246"/>
    </location>
    <ligand>
        <name>substrate</name>
    </ligand>
</feature>
<name>A0A1F5DM38_9BACT</name>
<evidence type="ECO:0000256" key="2">
    <source>
        <dbReference type="ARBA" id="ARBA00007422"/>
    </source>
</evidence>
<evidence type="ECO:0000256" key="4">
    <source>
        <dbReference type="ARBA" id="ARBA00022490"/>
    </source>
</evidence>
<comment type="catalytic activity">
    <reaction evidence="7 8">
        <text>D-glyceraldehyde 3-phosphate = dihydroxyacetone phosphate</text>
        <dbReference type="Rhea" id="RHEA:18585"/>
        <dbReference type="ChEBI" id="CHEBI:57642"/>
        <dbReference type="ChEBI" id="CHEBI:59776"/>
        <dbReference type="EC" id="5.3.1.1"/>
    </reaction>
</comment>
<dbReference type="PROSITE" id="PS00171">
    <property type="entry name" value="TIM_1"/>
    <property type="match status" value="1"/>
</dbReference>